<dbReference type="Gene3D" id="2.10.22.10">
    <property type="entry name" value="Antistasin, domain 1"/>
    <property type="match status" value="1"/>
</dbReference>
<dbReference type="InterPro" id="IPR050801">
    <property type="entry name" value="Ca-Dep_Lectins_ImmuneDev"/>
</dbReference>
<keyword evidence="1" id="KW-0812">Transmembrane</keyword>
<name>A0AAV2H3L6_LYMST</name>
<dbReference type="SUPFAM" id="SSF56436">
    <property type="entry name" value="C-type lectin-like"/>
    <property type="match status" value="1"/>
</dbReference>
<dbReference type="AlphaFoldDB" id="A0AAV2H3L6"/>
<sequence length="278" mass="30399">MQHHNTTPSNSYQPSEIKTRVDSIAAGCTSILCCVVLCVIQRCCRMLVVVLIFVVLGCTGAANDYGCPPSVSVNQFLQVYGSYCFEFVFFQPRDYPTAAAYCSAHGGTLALVKSRNIELFLENQIIHTYYRHSEVWIGLSNRKDQAAFQWEDGTTLNYTNWATAIGGGDSPDSGSPRCVALSPGQGGRWVPERCVANQLDELTGFGKPFVCQYPRYQARTTVATPTNFTDMELTPGPQSTVSTISKTCPAFTCDLDCGMDGFKKDGETGCSLCECDTK</sequence>
<feature type="domain" description="C-type lectin" evidence="2">
    <location>
        <begin position="80"/>
        <end position="194"/>
    </location>
</feature>
<evidence type="ECO:0000259" key="2">
    <source>
        <dbReference type="PROSITE" id="PS50041"/>
    </source>
</evidence>
<reference evidence="3 4" key="1">
    <citation type="submission" date="2024-04" db="EMBL/GenBank/DDBJ databases">
        <authorList>
            <consortium name="Genoscope - CEA"/>
            <person name="William W."/>
        </authorList>
    </citation>
    <scope>NUCLEOTIDE SEQUENCE [LARGE SCALE GENOMIC DNA]</scope>
</reference>
<organism evidence="3 4">
    <name type="scientific">Lymnaea stagnalis</name>
    <name type="common">Great pond snail</name>
    <name type="synonym">Helix stagnalis</name>
    <dbReference type="NCBI Taxonomy" id="6523"/>
    <lineage>
        <taxon>Eukaryota</taxon>
        <taxon>Metazoa</taxon>
        <taxon>Spiralia</taxon>
        <taxon>Lophotrochozoa</taxon>
        <taxon>Mollusca</taxon>
        <taxon>Gastropoda</taxon>
        <taxon>Heterobranchia</taxon>
        <taxon>Euthyneura</taxon>
        <taxon>Panpulmonata</taxon>
        <taxon>Hygrophila</taxon>
        <taxon>Lymnaeoidea</taxon>
        <taxon>Lymnaeidae</taxon>
        <taxon>Lymnaea</taxon>
    </lineage>
</organism>
<evidence type="ECO:0000313" key="4">
    <source>
        <dbReference type="Proteomes" id="UP001497497"/>
    </source>
</evidence>
<dbReference type="InterPro" id="IPR001304">
    <property type="entry name" value="C-type_lectin-like"/>
</dbReference>
<dbReference type="Proteomes" id="UP001497497">
    <property type="component" value="Unassembled WGS sequence"/>
</dbReference>
<dbReference type="SMART" id="SM00034">
    <property type="entry name" value="CLECT"/>
    <property type="match status" value="1"/>
</dbReference>
<dbReference type="Gene3D" id="3.10.100.10">
    <property type="entry name" value="Mannose-Binding Protein A, subunit A"/>
    <property type="match status" value="1"/>
</dbReference>
<dbReference type="PROSITE" id="PS50041">
    <property type="entry name" value="C_TYPE_LECTIN_2"/>
    <property type="match status" value="1"/>
</dbReference>
<keyword evidence="1" id="KW-1133">Transmembrane helix</keyword>
<feature type="transmembrane region" description="Helical" evidence="1">
    <location>
        <begin position="20"/>
        <end position="40"/>
    </location>
</feature>
<feature type="transmembrane region" description="Helical" evidence="1">
    <location>
        <begin position="47"/>
        <end position="66"/>
    </location>
</feature>
<dbReference type="CDD" id="cd00037">
    <property type="entry name" value="CLECT"/>
    <property type="match status" value="1"/>
</dbReference>
<comment type="caution">
    <text evidence="3">The sequence shown here is derived from an EMBL/GenBank/DDBJ whole genome shotgun (WGS) entry which is preliminary data.</text>
</comment>
<dbReference type="InterPro" id="IPR016187">
    <property type="entry name" value="CTDL_fold"/>
</dbReference>
<dbReference type="EMBL" id="CAXITT010000012">
    <property type="protein sequence ID" value="CAL1527102.1"/>
    <property type="molecule type" value="Genomic_DNA"/>
</dbReference>
<gene>
    <name evidence="3" type="ORF">GSLYS_00001279001</name>
</gene>
<dbReference type="InterPro" id="IPR016186">
    <property type="entry name" value="C-type_lectin-like/link_sf"/>
</dbReference>
<keyword evidence="4" id="KW-1185">Reference proteome</keyword>
<dbReference type="PANTHER" id="PTHR22801:SF63">
    <property type="entry name" value="C-TYPE LECTIN DOMAIN-CONTAINING PROTEIN"/>
    <property type="match status" value="1"/>
</dbReference>
<accession>A0AAV2H3L6</accession>
<proteinExistence type="predicted"/>
<evidence type="ECO:0000313" key="3">
    <source>
        <dbReference type="EMBL" id="CAL1527102.1"/>
    </source>
</evidence>
<keyword evidence="1" id="KW-0472">Membrane</keyword>
<protein>
    <recommendedName>
        <fullName evidence="2">C-type lectin domain-containing protein</fullName>
    </recommendedName>
</protein>
<dbReference type="PANTHER" id="PTHR22801">
    <property type="entry name" value="LITHOSTATHINE"/>
    <property type="match status" value="1"/>
</dbReference>
<evidence type="ECO:0000256" key="1">
    <source>
        <dbReference type="SAM" id="Phobius"/>
    </source>
</evidence>
<dbReference type="Pfam" id="PF00059">
    <property type="entry name" value="Lectin_C"/>
    <property type="match status" value="1"/>
</dbReference>